<feature type="compositionally biased region" description="Basic and acidic residues" evidence="1">
    <location>
        <begin position="69"/>
        <end position="88"/>
    </location>
</feature>
<evidence type="ECO:0000313" key="2">
    <source>
        <dbReference type="EMBL" id="KAK3787604.1"/>
    </source>
</evidence>
<gene>
    <name evidence="2" type="ORF">RRG08_034307</name>
</gene>
<dbReference type="Proteomes" id="UP001283361">
    <property type="component" value="Unassembled WGS sequence"/>
</dbReference>
<proteinExistence type="predicted"/>
<feature type="region of interest" description="Disordered" evidence="1">
    <location>
        <begin position="66"/>
        <end position="88"/>
    </location>
</feature>
<name>A0AAE1DYG5_9GAST</name>
<protein>
    <submittedName>
        <fullName evidence="2">Uncharacterized protein</fullName>
    </submittedName>
</protein>
<comment type="caution">
    <text evidence="2">The sequence shown here is derived from an EMBL/GenBank/DDBJ whole genome shotgun (WGS) entry which is preliminary data.</text>
</comment>
<sequence length="88" mass="9809">MAHTRLPSLLPISELQASLKSQFQSIFKKYEISRARLRPKSAPSSPYNLNVSDQFDFSGVPFGSPSHLTHSERTSSAFDDHIISNDST</sequence>
<dbReference type="AlphaFoldDB" id="A0AAE1DYG5"/>
<evidence type="ECO:0000313" key="3">
    <source>
        <dbReference type="Proteomes" id="UP001283361"/>
    </source>
</evidence>
<organism evidence="2 3">
    <name type="scientific">Elysia crispata</name>
    <name type="common">lettuce slug</name>
    <dbReference type="NCBI Taxonomy" id="231223"/>
    <lineage>
        <taxon>Eukaryota</taxon>
        <taxon>Metazoa</taxon>
        <taxon>Spiralia</taxon>
        <taxon>Lophotrochozoa</taxon>
        <taxon>Mollusca</taxon>
        <taxon>Gastropoda</taxon>
        <taxon>Heterobranchia</taxon>
        <taxon>Euthyneura</taxon>
        <taxon>Panpulmonata</taxon>
        <taxon>Sacoglossa</taxon>
        <taxon>Placobranchoidea</taxon>
        <taxon>Plakobranchidae</taxon>
        <taxon>Elysia</taxon>
    </lineage>
</organism>
<accession>A0AAE1DYG5</accession>
<dbReference type="EMBL" id="JAWDGP010001849">
    <property type="protein sequence ID" value="KAK3787604.1"/>
    <property type="molecule type" value="Genomic_DNA"/>
</dbReference>
<evidence type="ECO:0000256" key="1">
    <source>
        <dbReference type="SAM" id="MobiDB-lite"/>
    </source>
</evidence>
<keyword evidence="3" id="KW-1185">Reference proteome</keyword>
<reference evidence="2" key="1">
    <citation type="journal article" date="2023" name="G3 (Bethesda)">
        <title>A reference genome for the long-term kleptoplast-retaining sea slug Elysia crispata morphotype clarki.</title>
        <authorList>
            <person name="Eastman K.E."/>
            <person name="Pendleton A.L."/>
            <person name="Shaikh M.A."/>
            <person name="Suttiyut T."/>
            <person name="Ogas R."/>
            <person name="Tomko P."/>
            <person name="Gavelis G."/>
            <person name="Widhalm J.R."/>
            <person name="Wisecaver J.H."/>
        </authorList>
    </citation>
    <scope>NUCLEOTIDE SEQUENCE</scope>
    <source>
        <strain evidence="2">ECLA1</strain>
    </source>
</reference>